<evidence type="ECO:0000313" key="2">
    <source>
        <dbReference type="Proteomes" id="UP001597252"/>
    </source>
</evidence>
<sequence>MKAYYHGTQYPHGEYQVSMAVLDGVVIQLPDWSSHEALVPYADVYIQTRLF</sequence>
<gene>
    <name evidence="1" type="ORF">ACFQ5J_09030</name>
</gene>
<comment type="caution">
    <text evidence="1">The sequence shown here is derived from an EMBL/GenBank/DDBJ whole genome shotgun (WGS) entry which is preliminary data.</text>
</comment>
<protein>
    <submittedName>
        <fullName evidence="1">Uncharacterized protein</fullName>
    </submittedName>
</protein>
<dbReference type="EMBL" id="JBHTON010000028">
    <property type="protein sequence ID" value="MFD1485371.1"/>
    <property type="molecule type" value="Genomic_DNA"/>
</dbReference>
<evidence type="ECO:0000313" key="1">
    <source>
        <dbReference type="EMBL" id="MFD1485371.1"/>
    </source>
</evidence>
<reference evidence="2" key="1">
    <citation type="journal article" date="2019" name="Int. J. Syst. Evol. Microbiol.">
        <title>The Global Catalogue of Microorganisms (GCM) 10K type strain sequencing project: providing services to taxonomists for standard genome sequencing and annotation.</title>
        <authorList>
            <consortium name="The Broad Institute Genomics Platform"/>
            <consortium name="The Broad Institute Genome Sequencing Center for Infectious Disease"/>
            <person name="Wu L."/>
            <person name="Ma J."/>
        </authorList>
    </citation>
    <scope>NUCLEOTIDE SEQUENCE [LARGE SCALE GENOMIC DNA]</scope>
    <source>
        <strain evidence="2">CCM 8903</strain>
    </source>
</reference>
<name>A0ABW4E8E7_9LACO</name>
<keyword evidence="2" id="KW-1185">Reference proteome</keyword>
<accession>A0ABW4E8E7</accession>
<proteinExistence type="predicted"/>
<dbReference type="Proteomes" id="UP001597252">
    <property type="component" value="Unassembled WGS sequence"/>
</dbReference>
<dbReference type="RefSeq" id="WP_164508485.1">
    <property type="nucleotide sequence ID" value="NZ_JBHTON010000028.1"/>
</dbReference>
<organism evidence="1 2">
    <name type="scientific">Lacticaseibacillus baoqingensis</name>
    <dbReference type="NCBI Taxonomy" id="2486013"/>
    <lineage>
        <taxon>Bacteria</taxon>
        <taxon>Bacillati</taxon>
        <taxon>Bacillota</taxon>
        <taxon>Bacilli</taxon>
        <taxon>Lactobacillales</taxon>
        <taxon>Lactobacillaceae</taxon>
        <taxon>Lacticaseibacillus</taxon>
    </lineage>
</organism>